<dbReference type="InterPro" id="IPR038488">
    <property type="entry name" value="Integrase_DNA-bd_sf"/>
</dbReference>
<keyword evidence="9" id="KW-1185">Reference proteome</keyword>
<dbReference type="InterPro" id="IPR010998">
    <property type="entry name" value="Integrase_recombinase_N"/>
</dbReference>
<accession>A0A3R8RD78</accession>
<gene>
    <name evidence="8" type="ORF">D7D48_05260</name>
</gene>
<dbReference type="RefSeq" id="WP_125230291.1">
    <property type="nucleotide sequence ID" value="NZ_RWJI01000001.1"/>
</dbReference>
<dbReference type="CDD" id="cd00801">
    <property type="entry name" value="INT_P4_C"/>
    <property type="match status" value="1"/>
</dbReference>
<comment type="similarity">
    <text evidence="1">Belongs to the 'phage' integrase family.</text>
</comment>
<dbReference type="InterPro" id="IPR002104">
    <property type="entry name" value="Integrase_catalytic"/>
</dbReference>
<dbReference type="InterPro" id="IPR053876">
    <property type="entry name" value="Phage_int_M"/>
</dbReference>
<evidence type="ECO:0000313" key="8">
    <source>
        <dbReference type="EMBL" id="RRQ52274.1"/>
    </source>
</evidence>
<reference evidence="8 9" key="1">
    <citation type="submission" date="2018-12" db="EMBL/GenBank/DDBJ databases">
        <authorList>
            <person name="Kim S.-J."/>
            <person name="Jung G.-Y."/>
        </authorList>
    </citation>
    <scope>NUCLEOTIDE SEQUENCE [LARGE SCALE GENOMIC DNA]</scope>
    <source>
        <strain evidence="8 9">03SU3-P</strain>
    </source>
</reference>
<dbReference type="AlphaFoldDB" id="A0A3R8RD78"/>
<keyword evidence="4" id="KW-0233">DNA recombination</keyword>
<feature type="domain" description="Core-binding (CB)" evidence="7">
    <location>
        <begin position="102"/>
        <end position="183"/>
    </location>
</feature>
<dbReference type="Gene3D" id="1.10.443.10">
    <property type="entry name" value="Intergrase catalytic core"/>
    <property type="match status" value="1"/>
</dbReference>
<dbReference type="EMBL" id="RWJI01000001">
    <property type="protein sequence ID" value="RRQ52274.1"/>
    <property type="molecule type" value="Genomic_DNA"/>
</dbReference>
<sequence length="393" mass="43200">MTLTALEIKNAKPGLHSDGGGLYLHVGPTGGTSWIFRYQLDKRRREMGIGSLAALTAPEARAKAASLKAMVAGGQDPLDARRATQASAREAAALAVAPTASHTFRDAAERHIAMKETGWSNPKHRQQWANTLETYAYPTIGNMPVEDITSAHVLDVLLPIWPVKPETASRVRMRVEAVLNSAKLLGWRIGENPAVWRGGLEAALPPKSRVKAVRHHAALPWQQVAAFMADLRARSGIGARALEFTVLTAARSGEVRHAQWAEIKDDLWIVPAERMKARREHRVPLSPAALALLEQMPRIEGCPLIFPGTRMSPLSDMSLSAVLKRMDLGAFTVHGFRSTFRDWAAENTDHDRDAVEMALAHTIGSKTEAAYRRGDMLPKRMKLMAEWADWCGA</sequence>
<dbReference type="Pfam" id="PF00589">
    <property type="entry name" value="Phage_integrase"/>
    <property type="match status" value="1"/>
</dbReference>
<evidence type="ECO:0000259" key="7">
    <source>
        <dbReference type="PROSITE" id="PS51900"/>
    </source>
</evidence>
<dbReference type="InterPro" id="IPR011010">
    <property type="entry name" value="DNA_brk_join_enz"/>
</dbReference>
<dbReference type="Proteomes" id="UP000268553">
    <property type="component" value="Unassembled WGS sequence"/>
</dbReference>
<proteinExistence type="inferred from homology"/>
<dbReference type="GO" id="GO:0003677">
    <property type="term" value="F:DNA binding"/>
    <property type="evidence" value="ECO:0007669"/>
    <property type="project" value="UniProtKB-UniRule"/>
</dbReference>
<dbReference type="GO" id="GO:0006310">
    <property type="term" value="P:DNA recombination"/>
    <property type="evidence" value="ECO:0007669"/>
    <property type="project" value="UniProtKB-KW"/>
</dbReference>
<dbReference type="PROSITE" id="PS51898">
    <property type="entry name" value="TYR_RECOMBINASE"/>
    <property type="match status" value="1"/>
</dbReference>
<dbReference type="Gene3D" id="3.30.160.390">
    <property type="entry name" value="Integrase, DNA-binding domain"/>
    <property type="match status" value="1"/>
</dbReference>
<evidence type="ECO:0000313" key="9">
    <source>
        <dbReference type="Proteomes" id="UP000268553"/>
    </source>
</evidence>
<evidence type="ECO:0000256" key="4">
    <source>
        <dbReference type="ARBA" id="ARBA00023172"/>
    </source>
</evidence>
<dbReference type="SUPFAM" id="SSF56349">
    <property type="entry name" value="DNA breaking-rejoining enzymes"/>
    <property type="match status" value="1"/>
</dbReference>
<dbReference type="InterPro" id="IPR025166">
    <property type="entry name" value="Integrase_DNA_bind_dom"/>
</dbReference>
<dbReference type="Gene3D" id="1.10.150.130">
    <property type="match status" value="1"/>
</dbReference>
<evidence type="ECO:0000256" key="3">
    <source>
        <dbReference type="ARBA" id="ARBA00023125"/>
    </source>
</evidence>
<dbReference type="PANTHER" id="PTHR30629:SF2">
    <property type="entry name" value="PROPHAGE INTEGRASE INTS-RELATED"/>
    <property type="match status" value="1"/>
</dbReference>
<keyword evidence="2" id="KW-0229">DNA integration</keyword>
<evidence type="ECO:0000256" key="2">
    <source>
        <dbReference type="ARBA" id="ARBA00022908"/>
    </source>
</evidence>
<dbReference type="GO" id="GO:0015074">
    <property type="term" value="P:DNA integration"/>
    <property type="evidence" value="ECO:0007669"/>
    <property type="project" value="UniProtKB-KW"/>
</dbReference>
<evidence type="ECO:0000256" key="5">
    <source>
        <dbReference type="PROSITE-ProRule" id="PRU01248"/>
    </source>
</evidence>
<name>A0A3R8RD78_9SPHN</name>
<dbReference type="InterPro" id="IPR050808">
    <property type="entry name" value="Phage_Integrase"/>
</dbReference>
<comment type="caution">
    <text evidence="8">The sequence shown here is derived from an EMBL/GenBank/DDBJ whole genome shotgun (WGS) entry which is preliminary data.</text>
</comment>
<dbReference type="Pfam" id="PF13356">
    <property type="entry name" value="Arm-DNA-bind_3"/>
    <property type="match status" value="1"/>
</dbReference>
<feature type="domain" description="Tyr recombinase" evidence="6">
    <location>
        <begin position="214"/>
        <end position="389"/>
    </location>
</feature>
<dbReference type="InterPro" id="IPR044068">
    <property type="entry name" value="CB"/>
</dbReference>
<evidence type="ECO:0000256" key="1">
    <source>
        <dbReference type="ARBA" id="ARBA00008857"/>
    </source>
</evidence>
<evidence type="ECO:0000259" key="6">
    <source>
        <dbReference type="PROSITE" id="PS51898"/>
    </source>
</evidence>
<dbReference type="PROSITE" id="PS51900">
    <property type="entry name" value="CB"/>
    <property type="match status" value="1"/>
</dbReference>
<keyword evidence="3 5" id="KW-0238">DNA-binding</keyword>
<dbReference type="InterPro" id="IPR013762">
    <property type="entry name" value="Integrase-like_cat_sf"/>
</dbReference>
<organism evidence="8 9">
    <name type="scientific">Sphingorhabdus wooponensis</name>
    <dbReference type="NCBI Taxonomy" id="940136"/>
    <lineage>
        <taxon>Bacteria</taxon>
        <taxon>Pseudomonadati</taxon>
        <taxon>Pseudomonadota</taxon>
        <taxon>Alphaproteobacteria</taxon>
        <taxon>Sphingomonadales</taxon>
        <taxon>Sphingomonadaceae</taxon>
        <taxon>Sphingorhabdus</taxon>
    </lineage>
</organism>
<protein>
    <submittedName>
        <fullName evidence="8">Site-specific integrase</fullName>
    </submittedName>
</protein>
<dbReference type="OrthoDB" id="7388552at2"/>
<dbReference type="PANTHER" id="PTHR30629">
    <property type="entry name" value="PROPHAGE INTEGRASE"/>
    <property type="match status" value="1"/>
</dbReference>
<dbReference type="Pfam" id="PF22022">
    <property type="entry name" value="Phage_int_M"/>
    <property type="match status" value="1"/>
</dbReference>